<dbReference type="OrthoDB" id="10441166at2759"/>
<dbReference type="GeneID" id="59261660"/>
<reference evidence="2 3" key="1">
    <citation type="journal article" date="2020" name="Phytopathology">
        <title>A high-quality genome resource of Botrytis fragariae, a new and rapidly spreading fungal pathogen causing strawberry gray mold in the U.S.A.</title>
        <authorList>
            <person name="Wu Y."/>
            <person name="Saski C.A."/>
            <person name="Schnabel G."/>
            <person name="Xiao S."/>
            <person name="Hu M."/>
        </authorList>
    </citation>
    <scope>NUCLEOTIDE SEQUENCE [LARGE SCALE GENOMIC DNA]</scope>
    <source>
        <strain evidence="2 3">BVB16</strain>
    </source>
</reference>
<feature type="signal peptide" evidence="1">
    <location>
        <begin position="1"/>
        <end position="25"/>
    </location>
</feature>
<gene>
    <name evidence="2" type="ORF">Bfra_007596</name>
</gene>
<dbReference type="AlphaFoldDB" id="A0A8H6APG6"/>
<proteinExistence type="predicted"/>
<dbReference type="Proteomes" id="UP000531561">
    <property type="component" value="Unassembled WGS sequence"/>
</dbReference>
<name>A0A8H6APG6_9HELO</name>
<evidence type="ECO:0000313" key="2">
    <source>
        <dbReference type="EMBL" id="KAF5871084.1"/>
    </source>
</evidence>
<accession>A0A8H6APG6</accession>
<dbReference type="RefSeq" id="XP_037190031.1">
    <property type="nucleotide sequence ID" value="XM_037337968.1"/>
</dbReference>
<evidence type="ECO:0000256" key="1">
    <source>
        <dbReference type="SAM" id="SignalP"/>
    </source>
</evidence>
<comment type="caution">
    <text evidence="2">The sequence shown here is derived from an EMBL/GenBank/DDBJ whole genome shotgun (WGS) entry which is preliminary data.</text>
</comment>
<keyword evidence="1" id="KW-0732">Signal</keyword>
<feature type="chain" id="PRO_5034626419" evidence="1">
    <location>
        <begin position="26"/>
        <end position="99"/>
    </location>
</feature>
<organism evidence="2 3">
    <name type="scientific">Botrytis fragariae</name>
    <dbReference type="NCBI Taxonomy" id="1964551"/>
    <lineage>
        <taxon>Eukaryota</taxon>
        <taxon>Fungi</taxon>
        <taxon>Dikarya</taxon>
        <taxon>Ascomycota</taxon>
        <taxon>Pezizomycotina</taxon>
        <taxon>Leotiomycetes</taxon>
        <taxon>Helotiales</taxon>
        <taxon>Sclerotiniaceae</taxon>
        <taxon>Botrytis</taxon>
    </lineage>
</organism>
<dbReference type="EMBL" id="JABFCT010000012">
    <property type="protein sequence ID" value="KAF5871084.1"/>
    <property type="molecule type" value="Genomic_DNA"/>
</dbReference>
<evidence type="ECO:0000313" key="3">
    <source>
        <dbReference type="Proteomes" id="UP000531561"/>
    </source>
</evidence>
<sequence>MAVEHIRSSLYRKLGLLFSFSFTLANVENVDQDIKQSVRNKVPENVLGDPAPFPFKFSKKLSHDTTHSPKSWTLDCPLSIRRSERCRQIIETTAHAFIL</sequence>
<keyword evidence="3" id="KW-1185">Reference proteome</keyword>
<protein>
    <submittedName>
        <fullName evidence="2">Uncharacterized protein</fullName>
    </submittedName>
</protein>